<dbReference type="Proteomes" id="UP000680865">
    <property type="component" value="Unassembled WGS sequence"/>
</dbReference>
<keyword evidence="3" id="KW-1185">Reference proteome</keyword>
<feature type="domain" description="DUF6993" evidence="1">
    <location>
        <begin position="74"/>
        <end position="108"/>
    </location>
</feature>
<organism evidence="2 3">
    <name type="scientific">Winogradskya consettensis</name>
    <dbReference type="NCBI Taxonomy" id="113560"/>
    <lineage>
        <taxon>Bacteria</taxon>
        <taxon>Bacillati</taxon>
        <taxon>Actinomycetota</taxon>
        <taxon>Actinomycetes</taxon>
        <taxon>Micromonosporales</taxon>
        <taxon>Micromonosporaceae</taxon>
        <taxon>Winogradskya</taxon>
    </lineage>
</organism>
<evidence type="ECO:0000313" key="2">
    <source>
        <dbReference type="EMBL" id="GIM71277.1"/>
    </source>
</evidence>
<comment type="caution">
    <text evidence="2">The sequence shown here is derived from an EMBL/GenBank/DDBJ whole genome shotgun (WGS) entry which is preliminary data.</text>
</comment>
<protein>
    <recommendedName>
        <fullName evidence="1">DUF6993 domain-containing protein</fullName>
    </recommendedName>
</protein>
<dbReference type="Pfam" id="PF22504">
    <property type="entry name" value="DUF6993"/>
    <property type="match status" value="1"/>
</dbReference>
<evidence type="ECO:0000313" key="3">
    <source>
        <dbReference type="Proteomes" id="UP000680865"/>
    </source>
</evidence>
<evidence type="ECO:0000259" key="1">
    <source>
        <dbReference type="Pfam" id="PF22504"/>
    </source>
</evidence>
<dbReference type="AlphaFoldDB" id="A0A919VPL9"/>
<sequence length="108" mass="11155">MGDERSCDDAQRDSCRLPVVESADTTAARAAATRIRSGIEQRFTASGGRDLGDATTVLADLGYPGVTVRGGEAFAVRFGTTCLVGQWAGSPDRVALTVTGTLSDGTCL</sequence>
<dbReference type="InterPro" id="IPR054262">
    <property type="entry name" value="DUF6993"/>
</dbReference>
<gene>
    <name evidence="2" type="ORF">Aco04nite_24470</name>
</gene>
<reference evidence="2" key="1">
    <citation type="submission" date="2021-03" db="EMBL/GenBank/DDBJ databases">
        <title>Whole genome shotgun sequence of Actinoplanes consettensis NBRC 14913.</title>
        <authorList>
            <person name="Komaki H."/>
            <person name="Tamura T."/>
        </authorList>
    </citation>
    <scope>NUCLEOTIDE SEQUENCE</scope>
    <source>
        <strain evidence="2">NBRC 14913</strain>
    </source>
</reference>
<accession>A0A919VPL9</accession>
<proteinExistence type="predicted"/>
<dbReference type="RefSeq" id="WP_212997352.1">
    <property type="nucleotide sequence ID" value="NZ_BAAATW010000013.1"/>
</dbReference>
<dbReference type="EMBL" id="BOQP01000010">
    <property type="protein sequence ID" value="GIM71277.1"/>
    <property type="molecule type" value="Genomic_DNA"/>
</dbReference>
<name>A0A919VPL9_9ACTN</name>